<keyword evidence="2" id="KW-1185">Reference proteome</keyword>
<evidence type="ECO:0000313" key="1">
    <source>
        <dbReference type="EMBL" id="GFQ88317.1"/>
    </source>
</evidence>
<name>A0A8X6FTX5_TRICU</name>
<accession>A0A8X6FTX5</accession>
<dbReference type="AlphaFoldDB" id="A0A8X6FTX5"/>
<evidence type="ECO:0000313" key="2">
    <source>
        <dbReference type="Proteomes" id="UP000887116"/>
    </source>
</evidence>
<sequence length="99" mass="11496">MTSRLLSPIIGNWRKYIGFKSLLLWHSFTQKHPSLSGMSHWTLFRCSRQRRTSLLPTEQSGQSPNIKCRRFNTVMGTDSSPVWGPEMFQNELKFTGFDS</sequence>
<dbReference type="EMBL" id="BMAO01023374">
    <property type="protein sequence ID" value="GFQ88317.1"/>
    <property type="molecule type" value="Genomic_DNA"/>
</dbReference>
<comment type="caution">
    <text evidence="1">The sequence shown here is derived from an EMBL/GenBank/DDBJ whole genome shotgun (WGS) entry which is preliminary data.</text>
</comment>
<gene>
    <name evidence="1" type="ORF">TNCT_515681</name>
</gene>
<reference evidence="1" key="1">
    <citation type="submission" date="2020-07" db="EMBL/GenBank/DDBJ databases">
        <title>Multicomponent nature underlies the extraordinary mechanical properties of spider dragline silk.</title>
        <authorList>
            <person name="Kono N."/>
            <person name="Nakamura H."/>
            <person name="Mori M."/>
            <person name="Yoshida Y."/>
            <person name="Ohtoshi R."/>
            <person name="Malay A.D."/>
            <person name="Moran D.A.P."/>
            <person name="Tomita M."/>
            <person name="Numata K."/>
            <person name="Arakawa K."/>
        </authorList>
    </citation>
    <scope>NUCLEOTIDE SEQUENCE</scope>
</reference>
<proteinExistence type="predicted"/>
<protein>
    <submittedName>
        <fullName evidence="1">Uncharacterized protein</fullName>
    </submittedName>
</protein>
<organism evidence="1 2">
    <name type="scientific">Trichonephila clavata</name>
    <name type="common">Joro spider</name>
    <name type="synonym">Nephila clavata</name>
    <dbReference type="NCBI Taxonomy" id="2740835"/>
    <lineage>
        <taxon>Eukaryota</taxon>
        <taxon>Metazoa</taxon>
        <taxon>Ecdysozoa</taxon>
        <taxon>Arthropoda</taxon>
        <taxon>Chelicerata</taxon>
        <taxon>Arachnida</taxon>
        <taxon>Araneae</taxon>
        <taxon>Araneomorphae</taxon>
        <taxon>Entelegynae</taxon>
        <taxon>Araneoidea</taxon>
        <taxon>Nephilidae</taxon>
        <taxon>Trichonephila</taxon>
    </lineage>
</organism>
<dbReference type="Proteomes" id="UP000887116">
    <property type="component" value="Unassembled WGS sequence"/>
</dbReference>